<evidence type="ECO:0000256" key="2">
    <source>
        <dbReference type="ARBA" id="ARBA00004236"/>
    </source>
</evidence>
<dbReference type="PROSITE" id="PS50109">
    <property type="entry name" value="HIS_KIN"/>
    <property type="match status" value="1"/>
</dbReference>
<dbReference type="SUPFAM" id="SSF47384">
    <property type="entry name" value="Homodimeric domain of signal transducing histidine kinase"/>
    <property type="match status" value="1"/>
</dbReference>
<dbReference type="GO" id="GO:0000155">
    <property type="term" value="F:phosphorelay sensor kinase activity"/>
    <property type="evidence" value="ECO:0007669"/>
    <property type="project" value="InterPro"/>
</dbReference>
<dbReference type="FunFam" id="3.30.565.10:FF:000023">
    <property type="entry name" value="PAS domain-containing sensor histidine kinase"/>
    <property type="match status" value="1"/>
</dbReference>
<keyword evidence="7" id="KW-0547">Nucleotide-binding</keyword>
<dbReference type="PANTHER" id="PTHR43711">
    <property type="entry name" value="TWO-COMPONENT HISTIDINE KINASE"/>
    <property type="match status" value="1"/>
</dbReference>
<comment type="catalytic activity">
    <reaction evidence="1">
        <text>ATP + protein L-histidine = ADP + protein N-phospho-L-histidine.</text>
        <dbReference type="EC" id="2.7.13.3"/>
    </reaction>
</comment>
<protein>
    <recommendedName>
        <fullName evidence="3">histidine kinase</fullName>
        <ecNumber evidence="3">2.7.13.3</ecNumber>
    </recommendedName>
</protein>
<evidence type="ECO:0000256" key="9">
    <source>
        <dbReference type="ARBA" id="ARBA00022840"/>
    </source>
</evidence>
<evidence type="ECO:0000256" key="10">
    <source>
        <dbReference type="ARBA" id="ARBA00023012"/>
    </source>
</evidence>
<feature type="domain" description="Histidine kinase" evidence="13">
    <location>
        <begin position="152"/>
        <end position="371"/>
    </location>
</feature>
<keyword evidence="9" id="KW-0067">ATP-binding</keyword>
<comment type="subcellular location">
    <subcellularLocation>
        <location evidence="2">Cell membrane</location>
    </subcellularLocation>
</comment>
<name>D6SL13_9BACT</name>
<keyword evidence="5" id="KW-0597">Phosphoprotein</keyword>
<evidence type="ECO:0000259" key="13">
    <source>
        <dbReference type="PROSITE" id="PS50109"/>
    </source>
</evidence>
<dbReference type="Proteomes" id="UP000005496">
    <property type="component" value="Unassembled WGS sequence"/>
</dbReference>
<keyword evidence="15" id="KW-1185">Reference proteome</keyword>
<dbReference type="GO" id="GO:0005524">
    <property type="term" value="F:ATP binding"/>
    <property type="evidence" value="ECO:0007669"/>
    <property type="project" value="UniProtKB-KW"/>
</dbReference>
<evidence type="ECO:0000256" key="7">
    <source>
        <dbReference type="ARBA" id="ARBA00022741"/>
    </source>
</evidence>
<dbReference type="AlphaFoldDB" id="D6SL13"/>
<evidence type="ECO:0000256" key="5">
    <source>
        <dbReference type="ARBA" id="ARBA00022553"/>
    </source>
</evidence>
<evidence type="ECO:0000313" key="15">
    <source>
        <dbReference type="Proteomes" id="UP000005496"/>
    </source>
</evidence>
<keyword evidence="11" id="KW-0472">Membrane</keyword>
<dbReference type="Pfam" id="PF02518">
    <property type="entry name" value="HATPase_c"/>
    <property type="match status" value="1"/>
</dbReference>
<keyword evidence="12" id="KW-0175">Coiled coil</keyword>
<evidence type="ECO:0000256" key="8">
    <source>
        <dbReference type="ARBA" id="ARBA00022777"/>
    </source>
</evidence>
<dbReference type="Pfam" id="PF00512">
    <property type="entry name" value="HisKA"/>
    <property type="match status" value="1"/>
</dbReference>
<dbReference type="eggNOG" id="COG2205">
    <property type="taxonomic scope" value="Bacteria"/>
</dbReference>
<organism evidence="14 15">
    <name type="scientific">Desulfonatronospira thiodismutans ASO3-1</name>
    <dbReference type="NCBI Taxonomy" id="555779"/>
    <lineage>
        <taxon>Bacteria</taxon>
        <taxon>Pseudomonadati</taxon>
        <taxon>Thermodesulfobacteriota</taxon>
        <taxon>Desulfovibrionia</taxon>
        <taxon>Desulfovibrionales</taxon>
        <taxon>Desulfonatronovibrionaceae</taxon>
        <taxon>Desulfonatronospira</taxon>
    </lineage>
</organism>
<dbReference type="PRINTS" id="PR00344">
    <property type="entry name" value="BCTRLSENSOR"/>
</dbReference>
<sequence length="375" mass="42444">MIPDFSGEALNNYLAEHAAIILMTLDVDGRIQQANRFTHNLVGKDVTGRLLSEVIVDFTGSFDLQNALQQEDEQHLFNVNSHSGLPQTFYFRFMEQNGKILAVGELNHLETEELRRNLVQLNNEFSNLNRELQKKNIELTKLNELKNHFLGMAAHDLRNPLGAIRNLSEFLLEEARDSLSDEYIQFLELIHTSSNFMLSLLDQLLDIARIEAGKLELDFQSTDLISLIKSVVDINKILAEKKKIQIRLEHFETIPYVELDSMKIEQVMHNLLSNAIKFSPEGNLIKVHVFLSGEHVTVAVTDKGPGIPEEDIQKLYQPFTKTSVKTPEGEKSTGLGLAIVHKIILGHMGKIWVESKVDQGTTFFFSLPVKAESKA</sequence>
<dbReference type="SMART" id="SM00388">
    <property type="entry name" value="HisKA"/>
    <property type="match status" value="1"/>
</dbReference>
<dbReference type="InterPro" id="IPR036097">
    <property type="entry name" value="HisK_dim/P_sf"/>
</dbReference>
<keyword evidence="4" id="KW-1003">Cell membrane</keyword>
<dbReference type="SMART" id="SM00387">
    <property type="entry name" value="HATPase_c"/>
    <property type="match status" value="1"/>
</dbReference>
<dbReference type="EC" id="2.7.13.3" evidence="3"/>
<feature type="coiled-coil region" evidence="12">
    <location>
        <begin position="111"/>
        <end position="145"/>
    </location>
</feature>
<dbReference type="InterPro" id="IPR004358">
    <property type="entry name" value="Sig_transdc_His_kin-like_C"/>
</dbReference>
<accession>D6SL13</accession>
<dbReference type="InterPro" id="IPR005467">
    <property type="entry name" value="His_kinase_dom"/>
</dbReference>
<dbReference type="Gene3D" id="3.30.565.10">
    <property type="entry name" value="Histidine kinase-like ATPase, C-terminal domain"/>
    <property type="match status" value="1"/>
</dbReference>
<dbReference type="EMBL" id="ACJN02000001">
    <property type="protein sequence ID" value="EFI35374.1"/>
    <property type="molecule type" value="Genomic_DNA"/>
</dbReference>
<keyword evidence="10" id="KW-0902">Two-component regulatory system</keyword>
<evidence type="ECO:0000256" key="6">
    <source>
        <dbReference type="ARBA" id="ARBA00022679"/>
    </source>
</evidence>
<evidence type="ECO:0000313" key="14">
    <source>
        <dbReference type="EMBL" id="EFI35374.1"/>
    </source>
</evidence>
<evidence type="ECO:0000256" key="12">
    <source>
        <dbReference type="SAM" id="Coils"/>
    </source>
</evidence>
<gene>
    <name evidence="14" type="ORF">Dthio_PD2790</name>
</gene>
<comment type="caution">
    <text evidence="14">The sequence shown here is derived from an EMBL/GenBank/DDBJ whole genome shotgun (WGS) entry which is preliminary data.</text>
</comment>
<keyword evidence="6" id="KW-0808">Transferase</keyword>
<evidence type="ECO:0000256" key="4">
    <source>
        <dbReference type="ARBA" id="ARBA00022475"/>
    </source>
</evidence>
<dbReference type="GO" id="GO:0005886">
    <property type="term" value="C:plasma membrane"/>
    <property type="evidence" value="ECO:0007669"/>
    <property type="project" value="UniProtKB-SubCell"/>
</dbReference>
<proteinExistence type="predicted"/>
<dbReference type="InterPro" id="IPR003594">
    <property type="entry name" value="HATPase_dom"/>
</dbReference>
<keyword evidence="8 14" id="KW-0418">Kinase</keyword>
<evidence type="ECO:0000256" key="3">
    <source>
        <dbReference type="ARBA" id="ARBA00012438"/>
    </source>
</evidence>
<dbReference type="InterPro" id="IPR050736">
    <property type="entry name" value="Sensor_HK_Regulatory"/>
</dbReference>
<dbReference type="SUPFAM" id="SSF55874">
    <property type="entry name" value="ATPase domain of HSP90 chaperone/DNA topoisomerase II/histidine kinase"/>
    <property type="match status" value="1"/>
</dbReference>
<dbReference type="Gene3D" id="1.10.287.130">
    <property type="match status" value="1"/>
</dbReference>
<evidence type="ECO:0000256" key="1">
    <source>
        <dbReference type="ARBA" id="ARBA00000085"/>
    </source>
</evidence>
<dbReference type="CDD" id="cd00082">
    <property type="entry name" value="HisKA"/>
    <property type="match status" value="1"/>
</dbReference>
<dbReference type="PANTHER" id="PTHR43711:SF31">
    <property type="entry name" value="HISTIDINE KINASE"/>
    <property type="match status" value="1"/>
</dbReference>
<dbReference type="CDD" id="cd00075">
    <property type="entry name" value="HATPase"/>
    <property type="match status" value="1"/>
</dbReference>
<reference evidence="14" key="1">
    <citation type="submission" date="2010-05" db="EMBL/GenBank/DDBJ databases">
        <title>The draft genome of Desulfonatronospira thiodismutans ASO3-1.</title>
        <authorList>
            <consortium name="US DOE Joint Genome Institute (JGI-PGF)"/>
            <person name="Lucas S."/>
            <person name="Copeland A."/>
            <person name="Lapidus A."/>
            <person name="Cheng J.-F."/>
            <person name="Bruce D."/>
            <person name="Goodwin L."/>
            <person name="Pitluck S."/>
            <person name="Chertkov O."/>
            <person name="Brettin T."/>
            <person name="Detter J.C."/>
            <person name="Han C."/>
            <person name="Land M.L."/>
            <person name="Hauser L."/>
            <person name="Kyrpides N."/>
            <person name="Mikhailova N."/>
            <person name="Muyzer G."/>
            <person name="Woyke T."/>
        </authorList>
    </citation>
    <scope>NUCLEOTIDE SEQUENCE [LARGE SCALE GENOMIC DNA]</scope>
    <source>
        <strain evidence="14">ASO3-1</strain>
    </source>
</reference>
<evidence type="ECO:0000256" key="11">
    <source>
        <dbReference type="ARBA" id="ARBA00023136"/>
    </source>
</evidence>
<dbReference type="InterPro" id="IPR036890">
    <property type="entry name" value="HATPase_C_sf"/>
</dbReference>
<dbReference type="InterPro" id="IPR003661">
    <property type="entry name" value="HisK_dim/P_dom"/>
</dbReference>